<evidence type="ECO:0000313" key="4">
    <source>
        <dbReference type="EMBL" id="ANH36540.1"/>
    </source>
</evidence>
<evidence type="ECO:0000259" key="3">
    <source>
        <dbReference type="PROSITE" id="PS50921"/>
    </source>
</evidence>
<dbReference type="RefSeq" id="WP_068105022.1">
    <property type="nucleotide sequence ID" value="NZ_CP015079.1"/>
</dbReference>
<dbReference type="InterPro" id="IPR012074">
    <property type="entry name" value="GAF_ANTAR"/>
</dbReference>
<reference evidence="4 5" key="1">
    <citation type="submission" date="2016-03" db="EMBL/GenBank/DDBJ databases">
        <title>Complete genome sequence of a soil Actinobacterium, Nocardioides dokdonensis FR1436.</title>
        <authorList>
            <person name="Kwon S.-K."/>
            <person name="Kim K."/>
            <person name="Kim J.F."/>
        </authorList>
    </citation>
    <scope>NUCLEOTIDE SEQUENCE [LARGE SCALE GENOMIC DNA]</scope>
    <source>
        <strain evidence="4 5">FR1436</strain>
    </source>
</reference>
<feature type="domain" description="ANTAR" evidence="3">
    <location>
        <begin position="152"/>
        <end position="213"/>
    </location>
</feature>
<keyword evidence="1" id="KW-0805">Transcription regulation</keyword>
<dbReference type="InterPro" id="IPR005561">
    <property type="entry name" value="ANTAR"/>
</dbReference>
<dbReference type="SUPFAM" id="SSF52172">
    <property type="entry name" value="CheY-like"/>
    <property type="match status" value="1"/>
</dbReference>
<dbReference type="InterPro" id="IPR011006">
    <property type="entry name" value="CheY-like_superfamily"/>
</dbReference>
<evidence type="ECO:0000256" key="1">
    <source>
        <dbReference type="ARBA" id="ARBA00023015"/>
    </source>
</evidence>
<dbReference type="SMART" id="SM01012">
    <property type="entry name" value="ANTAR"/>
    <property type="match status" value="1"/>
</dbReference>
<dbReference type="InterPro" id="IPR036388">
    <property type="entry name" value="WH-like_DNA-bd_sf"/>
</dbReference>
<dbReference type="Gene3D" id="1.10.10.10">
    <property type="entry name" value="Winged helix-like DNA-binding domain superfamily/Winged helix DNA-binding domain"/>
    <property type="match status" value="1"/>
</dbReference>
<dbReference type="PIRSF" id="PIRSF036625">
    <property type="entry name" value="GAF_ANTAR"/>
    <property type="match status" value="1"/>
</dbReference>
<accession>A0A1A9GFS2</accession>
<dbReference type="SUPFAM" id="SSF55781">
    <property type="entry name" value="GAF domain-like"/>
    <property type="match status" value="1"/>
</dbReference>
<dbReference type="PATRIC" id="fig|1300347.3.peg.87"/>
<dbReference type="KEGG" id="ndk:I601_0086"/>
<proteinExistence type="predicted"/>
<dbReference type="AlphaFoldDB" id="A0A1A9GFS2"/>
<keyword evidence="5" id="KW-1185">Reference proteome</keyword>
<evidence type="ECO:0000313" key="5">
    <source>
        <dbReference type="Proteomes" id="UP000077868"/>
    </source>
</evidence>
<protein>
    <submittedName>
        <fullName evidence="4">ANTAR domain protein</fullName>
    </submittedName>
</protein>
<dbReference type="STRING" id="1300347.I601_0086"/>
<dbReference type="Gene3D" id="3.30.450.40">
    <property type="match status" value="1"/>
</dbReference>
<dbReference type="PROSITE" id="PS50921">
    <property type="entry name" value="ANTAR"/>
    <property type="match status" value="1"/>
</dbReference>
<gene>
    <name evidence="4" type="ORF">I601_0086</name>
</gene>
<dbReference type="Proteomes" id="UP000077868">
    <property type="component" value="Chromosome"/>
</dbReference>
<organism evidence="4 5">
    <name type="scientific">Nocardioides dokdonensis FR1436</name>
    <dbReference type="NCBI Taxonomy" id="1300347"/>
    <lineage>
        <taxon>Bacteria</taxon>
        <taxon>Bacillati</taxon>
        <taxon>Actinomycetota</taxon>
        <taxon>Actinomycetes</taxon>
        <taxon>Propionibacteriales</taxon>
        <taxon>Nocardioidaceae</taxon>
        <taxon>Nocardioides</taxon>
    </lineage>
</organism>
<keyword evidence="2" id="KW-0804">Transcription</keyword>
<sequence>MTDESVDALAQAIRASDGLDEACRCLLGAALQMLQADVAGLLTWRGDGAPERFASSDDAEIAALWSHPGGPAHEVRALSGDRVVVPDLAAEERWPQWARALTDAGYRAMQVIVLPSLAHRPLALDLYARRPGAFDSNERDRAVDCVRLAALLLTMVEQVEDLRAALQSRALIAQAQGLFMERFTLTSEQAMAYLRRLSQHQQVKVRVLAQQVVDVSDARPQDEVSRP</sequence>
<dbReference type="EMBL" id="CP015079">
    <property type="protein sequence ID" value="ANH36540.1"/>
    <property type="molecule type" value="Genomic_DNA"/>
</dbReference>
<dbReference type="OrthoDB" id="7466251at2"/>
<dbReference type="GO" id="GO:0003723">
    <property type="term" value="F:RNA binding"/>
    <property type="evidence" value="ECO:0007669"/>
    <property type="project" value="InterPro"/>
</dbReference>
<dbReference type="Pfam" id="PF03861">
    <property type="entry name" value="ANTAR"/>
    <property type="match status" value="1"/>
</dbReference>
<dbReference type="InterPro" id="IPR029016">
    <property type="entry name" value="GAF-like_dom_sf"/>
</dbReference>
<evidence type="ECO:0000256" key="2">
    <source>
        <dbReference type="ARBA" id="ARBA00023163"/>
    </source>
</evidence>
<name>A0A1A9GFS2_9ACTN</name>